<feature type="non-terminal residue" evidence="1">
    <location>
        <position position="1"/>
    </location>
</feature>
<proteinExistence type="predicted"/>
<gene>
    <name evidence="1" type="ORF">LCGC14_2433270</name>
</gene>
<protein>
    <submittedName>
        <fullName evidence="1">Uncharacterized protein</fullName>
    </submittedName>
</protein>
<reference evidence="1" key="1">
    <citation type="journal article" date="2015" name="Nature">
        <title>Complex archaea that bridge the gap between prokaryotes and eukaryotes.</title>
        <authorList>
            <person name="Spang A."/>
            <person name="Saw J.H."/>
            <person name="Jorgensen S.L."/>
            <person name="Zaremba-Niedzwiedzka K."/>
            <person name="Martijn J."/>
            <person name="Lind A.E."/>
            <person name="van Eijk R."/>
            <person name="Schleper C."/>
            <person name="Guy L."/>
            <person name="Ettema T.J."/>
        </authorList>
    </citation>
    <scope>NUCLEOTIDE SEQUENCE</scope>
</reference>
<name>A0A0F9BLA0_9ZZZZ</name>
<comment type="caution">
    <text evidence="1">The sequence shown here is derived from an EMBL/GenBank/DDBJ whole genome shotgun (WGS) entry which is preliminary data.</text>
</comment>
<sequence length="167" mass="18256">FILYFRVQIKNHNLVVGNDAVTYDGAEVLTVTNIESMIGSNLEKTIAFVKFNPKKDTNGETSYRNSGEGFRIFKVATGTFRIENDGTALPSTWVTRSAYGSQAYMSVDYMISGIPGVTVTIEAWASANGPNTGYPGTATVYIRNAGGTLVDVSNVYSNVYIKYVEYV</sequence>
<organism evidence="1">
    <name type="scientific">marine sediment metagenome</name>
    <dbReference type="NCBI Taxonomy" id="412755"/>
    <lineage>
        <taxon>unclassified sequences</taxon>
        <taxon>metagenomes</taxon>
        <taxon>ecological metagenomes</taxon>
    </lineage>
</organism>
<evidence type="ECO:0000313" key="1">
    <source>
        <dbReference type="EMBL" id="KKL22654.1"/>
    </source>
</evidence>
<dbReference type="AlphaFoldDB" id="A0A0F9BLA0"/>
<accession>A0A0F9BLA0</accession>
<dbReference type="EMBL" id="LAZR01037270">
    <property type="protein sequence ID" value="KKL22654.1"/>
    <property type="molecule type" value="Genomic_DNA"/>
</dbReference>